<sequence>MAATKMVFHHMVLIFQSFKDASFSNLDLDMQVFQIWKTFELEDFQTTFRKSSDRVFNQMIIIFHLDMYVFQTTSKKSSRRFPGSPLTGSSSISSGSSRKSQISDTIRSNAKLTRFPYTTYMEVVLIFFLTNKDGRLPCKSSRKTYLKVNCKTNLCIDHKTSMKSSGRTDLEKKINFKVSTSEITCLAHKIILQAPKISNKSDPPRIISFNGSMNHKNFRIKILVFWMNMERKCIKSFKLVVHGG</sequence>
<keyword evidence="3" id="KW-1185">Reference proteome</keyword>
<proteinExistence type="predicted"/>
<organism evidence="2 3">
    <name type="scientific">Brassica rapa subsp. trilocularis</name>
    <dbReference type="NCBI Taxonomy" id="1813537"/>
    <lineage>
        <taxon>Eukaryota</taxon>
        <taxon>Viridiplantae</taxon>
        <taxon>Streptophyta</taxon>
        <taxon>Embryophyta</taxon>
        <taxon>Tracheophyta</taxon>
        <taxon>Spermatophyta</taxon>
        <taxon>Magnoliopsida</taxon>
        <taxon>eudicotyledons</taxon>
        <taxon>Gunneridae</taxon>
        <taxon>Pentapetalae</taxon>
        <taxon>rosids</taxon>
        <taxon>malvids</taxon>
        <taxon>Brassicales</taxon>
        <taxon>Brassicaceae</taxon>
        <taxon>Brassiceae</taxon>
        <taxon>Brassica</taxon>
    </lineage>
</organism>
<evidence type="ECO:0000313" key="2">
    <source>
        <dbReference type="EMBL" id="KAG5378409.1"/>
    </source>
</evidence>
<evidence type="ECO:0000256" key="1">
    <source>
        <dbReference type="SAM" id="MobiDB-lite"/>
    </source>
</evidence>
<gene>
    <name evidence="2" type="primary">A07p010800.1_BraROA</name>
    <name evidence="2" type="ORF">IGI04_026251</name>
</gene>
<comment type="caution">
    <text evidence="2">The sequence shown here is derived from an EMBL/GenBank/DDBJ whole genome shotgun (WGS) entry which is preliminary data.</text>
</comment>
<protein>
    <submittedName>
        <fullName evidence="2">Uncharacterized protein</fullName>
    </submittedName>
</protein>
<dbReference type="Proteomes" id="UP000823674">
    <property type="component" value="Chromosome A07"/>
</dbReference>
<name>A0ABQ7KVQ5_BRACM</name>
<feature type="compositionally biased region" description="Low complexity" evidence="1">
    <location>
        <begin position="83"/>
        <end position="100"/>
    </location>
</feature>
<dbReference type="EMBL" id="JADBGQ010000009">
    <property type="protein sequence ID" value="KAG5378409.1"/>
    <property type="molecule type" value="Genomic_DNA"/>
</dbReference>
<feature type="region of interest" description="Disordered" evidence="1">
    <location>
        <begin position="76"/>
        <end position="100"/>
    </location>
</feature>
<evidence type="ECO:0000313" key="3">
    <source>
        <dbReference type="Proteomes" id="UP000823674"/>
    </source>
</evidence>
<accession>A0ABQ7KVQ5</accession>
<reference evidence="2 3" key="1">
    <citation type="submission" date="2021-03" db="EMBL/GenBank/DDBJ databases">
        <authorList>
            <person name="King G.J."/>
            <person name="Bancroft I."/>
            <person name="Baten A."/>
            <person name="Bloomfield J."/>
            <person name="Borpatragohain P."/>
            <person name="He Z."/>
            <person name="Irish N."/>
            <person name="Irwin J."/>
            <person name="Liu K."/>
            <person name="Mauleon R.P."/>
            <person name="Moore J."/>
            <person name="Morris R."/>
            <person name="Ostergaard L."/>
            <person name="Wang B."/>
            <person name="Wells R."/>
        </authorList>
    </citation>
    <scope>NUCLEOTIDE SEQUENCE [LARGE SCALE GENOMIC DNA]</scope>
    <source>
        <strain evidence="2">R-o-18</strain>
        <tissue evidence="2">Leaf</tissue>
    </source>
</reference>